<dbReference type="InterPro" id="IPR003593">
    <property type="entry name" value="AAA+_ATPase"/>
</dbReference>
<dbReference type="Proteomes" id="UP001500368">
    <property type="component" value="Unassembled WGS sequence"/>
</dbReference>
<dbReference type="InterPro" id="IPR003439">
    <property type="entry name" value="ABC_transporter-like_ATP-bd"/>
</dbReference>
<dbReference type="SUPFAM" id="SSF52540">
    <property type="entry name" value="P-loop containing nucleoside triphosphate hydrolases"/>
    <property type="match status" value="1"/>
</dbReference>
<evidence type="ECO:0000256" key="1">
    <source>
        <dbReference type="ARBA" id="ARBA00004202"/>
    </source>
</evidence>
<keyword evidence="4 7" id="KW-0067">ATP-binding</keyword>
<gene>
    <name evidence="7" type="ORF">GCM10025790_10690</name>
</gene>
<comment type="subcellular location">
    <subcellularLocation>
        <location evidence="1">Cell membrane</location>
        <topology evidence="1">Peripheral membrane protein</topology>
    </subcellularLocation>
</comment>
<evidence type="ECO:0000259" key="6">
    <source>
        <dbReference type="PROSITE" id="PS50893"/>
    </source>
</evidence>
<dbReference type="PROSITE" id="PS00211">
    <property type="entry name" value="ABC_TRANSPORTER_1"/>
    <property type="match status" value="1"/>
</dbReference>
<protein>
    <submittedName>
        <fullName evidence="7">ABC transporter ATP-binding protein</fullName>
    </submittedName>
</protein>
<proteinExistence type="predicted"/>
<dbReference type="Pfam" id="PF00005">
    <property type="entry name" value="ABC_tran"/>
    <property type="match status" value="1"/>
</dbReference>
<evidence type="ECO:0000256" key="3">
    <source>
        <dbReference type="ARBA" id="ARBA00022741"/>
    </source>
</evidence>
<reference evidence="8" key="1">
    <citation type="journal article" date="2019" name="Int. J. Syst. Evol. Microbiol.">
        <title>The Global Catalogue of Microorganisms (GCM) 10K type strain sequencing project: providing services to taxonomists for standard genome sequencing and annotation.</title>
        <authorList>
            <consortium name="The Broad Institute Genomics Platform"/>
            <consortium name="The Broad Institute Genome Sequencing Center for Infectious Disease"/>
            <person name="Wu L."/>
            <person name="Ma J."/>
        </authorList>
    </citation>
    <scope>NUCLEOTIDE SEQUENCE [LARGE SCALE GENOMIC DNA]</scope>
    <source>
        <strain evidence="8">JCM 19129</strain>
    </source>
</reference>
<organism evidence="7 8">
    <name type="scientific">Nesterenkonia rhizosphaerae</name>
    <dbReference type="NCBI Taxonomy" id="1348272"/>
    <lineage>
        <taxon>Bacteria</taxon>
        <taxon>Bacillati</taxon>
        <taxon>Actinomycetota</taxon>
        <taxon>Actinomycetes</taxon>
        <taxon>Micrococcales</taxon>
        <taxon>Micrococcaceae</taxon>
        <taxon>Nesterenkonia</taxon>
    </lineage>
</organism>
<dbReference type="InterPro" id="IPR017871">
    <property type="entry name" value="ABC_transporter-like_CS"/>
</dbReference>
<dbReference type="InterPro" id="IPR027417">
    <property type="entry name" value="P-loop_NTPase"/>
</dbReference>
<evidence type="ECO:0000313" key="8">
    <source>
        <dbReference type="Proteomes" id="UP001500368"/>
    </source>
</evidence>
<accession>A0ABP9FXK2</accession>
<keyword evidence="3" id="KW-0547">Nucleotide-binding</keyword>
<dbReference type="InterPro" id="IPR050763">
    <property type="entry name" value="ABC_transporter_ATP-binding"/>
</dbReference>
<name>A0ABP9FXK2_9MICC</name>
<keyword evidence="8" id="KW-1185">Reference proteome</keyword>
<keyword evidence="5" id="KW-0046">Antibiotic resistance</keyword>
<evidence type="ECO:0000256" key="5">
    <source>
        <dbReference type="ARBA" id="ARBA00023251"/>
    </source>
</evidence>
<dbReference type="PANTHER" id="PTHR42711">
    <property type="entry name" value="ABC TRANSPORTER ATP-BINDING PROTEIN"/>
    <property type="match status" value="1"/>
</dbReference>
<dbReference type="GO" id="GO:0005524">
    <property type="term" value="F:ATP binding"/>
    <property type="evidence" value="ECO:0007669"/>
    <property type="project" value="UniProtKB-KW"/>
</dbReference>
<comment type="caution">
    <text evidence="7">The sequence shown here is derived from an EMBL/GenBank/DDBJ whole genome shotgun (WGS) entry which is preliminary data.</text>
</comment>
<dbReference type="SMART" id="SM00382">
    <property type="entry name" value="AAA"/>
    <property type="match status" value="1"/>
</dbReference>
<keyword evidence="2" id="KW-0813">Transport</keyword>
<evidence type="ECO:0000313" key="7">
    <source>
        <dbReference type="EMBL" id="GAA4917065.1"/>
    </source>
</evidence>
<dbReference type="PANTHER" id="PTHR42711:SF16">
    <property type="entry name" value="ABC TRANSPORTER ATP-BINDING PROTEIN"/>
    <property type="match status" value="1"/>
</dbReference>
<dbReference type="PROSITE" id="PS50893">
    <property type="entry name" value="ABC_TRANSPORTER_2"/>
    <property type="match status" value="1"/>
</dbReference>
<dbReference type="CDD" id="cd03230">
    <property type="entry name" value="ABC_DR_subfamily_A"/>
    <property type="match status" value="1"/>
</dbReference>
<dbReference type="EMBL" id="BAABLW010000005">
    <property type="protein sequence ID" value="GAA4917065.1"/>
    <property type="molecule type" value="Genomic_DNA"/>
</dbReference>
<evidence type="ECO:0000256" key="2">
    <source>
        <dbReference type="ARBA" id="ARBA00022448"/>
    </source>
</evidence>
<sequence>MLEGMRTNSDQRPLLAVDAQHLVKRYKNKTAVDGISLQIAVGETFGILGTNGAGKTTTVEMIAGLRKPSEGTVRIQGLDPFTDRAKVRQILGVQLQQAYLHGSLTVRELVDLYRSFYPNPRDAAEALAMMELTDQAKTKFDDLSGGQMQRLSIALALIGQPRVVILDELTTGLDPRARRRIWGTLESLAGQTVILVSHAMDEVERLCDRVALIDAGRIVAQGTPGQLMEKAGTTTLEDAFVTITGKELTDQEEDD</sequence>
<dbReference type="Gene3D" id="3.40.50.300">
    <property type="entry name" value="P-loop containing nucleotide triphosphate hydrolases"/>
    <property type="match status" value="1"/>
</dbReference>
<evidence type="ECO:0000256" key="4">
    <source>
        <dbReference type="ARBA" id="ARBA00022840"/>
    </source>
</evidence>
<feature type="domain" description="ABC transporter" evidence="6">
    <location>
        <begin position="17"/>
        <end position="240"/>
    </location>
</feature>